<dbReference type="RefSeq" id="WP_144841546.1">
    <property type="nucleotide sequence ID" value="NZ_JBHTKI010000049.1"/>
</dbReference>
<comment type="caution">
    <text evidence="2">The sequence shown here is derived from an EMBL/GenBank/DDBJ whole genome shotgun (WGS) entry which is preliminary data.</text>
</comment>
<dbReference type="Proteomes" id="UP001597109">
    <property type="component" value="Unassembled WGS sequence"/>
</dbReference>
<reference evidence="3" key="1">
    <citation type="journal article" date="2019" name="Int. J. Syst. Evol. Microbiol.">
        <title>The Global Catalogue of Microorganisms (GCM) 10K type strain sequencing project: providing services to taxonomists for standard genome sequencing and annotation.</title>
        <authorList>
            <consortium name="The Broad Institute Genomics Platform"/>
            <consortium name="The Broad Institute Genome Sequencing Center for Infectious Disease"/>
            <person name="Wu L."/>
            <person name="Ma J."/>
        </authorList>
    </citation>
    <scope>NUCLEOTIDE SEQUENCE [LARGE SCALE GENOMIC DNA]</scope>
    <source>
        <strain evidence="3">CCUG 56756</strain>
    </source>
</reference>
<sequence>MDFTNKLEEIETTLEDTSLPESNTQMISQDKEIMTVAQISPAASITMSWSMVEKEIMNTINRSAISSDYPPYNSSLKNIQLLKDIGKIDSDTLNSLNELRILRNKAAHGHLSNENLTFQDAMTYYSLSLKVITILEKIND</sequence>
<protein>
    <submittedName>
        <fullName evidence="2">DUF4145 domain-containing protein</fullName>
    </submittedName>
</protein>
<proteinExistence type="predicted"/>
<feature type="domain" description="DUF4145" evidence="1">
    <location>
        <begin position="31"/>
        <end position="122"/>
    </location>
</feature>
<accession>A0ABW3LEY5</accession>
<evidence type="ECO:0000259" key="1">
    <source>
        <dbReference type="Pfam" id="PF13643"/>
    </source>
</evidence>
<dbReference type="Pfam" id="PF13643">
    <property type="entry name" value="DUF4145"/>
    <property type="match status" value="1"/>
</dbReference>
<dbReference type="InterPro" id="IPR025285">
    <property type="entry name" value="DUF4145"/>
</dbReference>
<gene>
    <name evidence="2" type="ORF">ACFQ1X_15940</name>
</gene>
<evidence type="ECO:0000313" key="3">
    <source>
        <dbReference type="Proteomes" id="UP001597109"/>
    </source>
</evidence>
<evidence type="ECO:0000313" key="2">
    <source>
        <dbReference type="EMBL" id="MFD1032920.1"/>
    </source>
</evidence>
<keyword evidence="3" id="KW-1185">Reference proteome</keyword>
<organism evidence="2 3">
    <name type="scientific">Metaplanococcus flavidus</name>
    <dbReference type="NCBI Taxonomy" id="569883"/>
    <lineage>
        <taxon>Bacteria</taxon>
        <taxon>Bacillati</taxon>
        <taxon>Bacillota</taxon>
        <taxon>Bacilli</taxon>
        <taxon>Bacillales</taxon>
        <taxon>Caryophanaceae</taxon>
        <taxon>Metaplanococcus</taxon>
    </lineage>
</organism>
<dbReference type="EMBL" id="JBHTKI010000049">
    <property type="protein sequence ID" value="MFD1032920.1"/>
    <property type="molecule type" value="Genomic_DNA"/>
</dbReference>
<name>A0ABW3LEY5_9BACL</name>